<comment type="caution">
    <text evidence="3">The sequence shown here is derived from an EMBL/GenBank/DDBJ whole genome shotgun (WGS) entry which is preliminary data.</text>
</comment>
<keyword evidence="1" id="KW-1133">Transmembrane helix</keyword>
<accession>A0ABY1RYG3</accession>
<feature type="domain" description="DUF4126" evidence="2">
    <location>
        <begin position="11"/>
        <end position="183"/>
    </location>
</feature>
<evidence type="ECO:0000259" key="2">
    <source>
        <dbReference type="Pfam" id="PF13548"/>
    </source>
</evidence>
<protein>
    <recommendedName>
        <fullName evidence="2">DUF4126 domain-containing protein</fullName>
    </recommendedName>
</protein>
<proteinExistence type="predicted"/>
<dbReference type="InterPro" id="IPR025196">
    <property type="entry name" value="DUF4126"/>
</dbReference>
<sequence>MEQLDQITSMIALSMGVAWASGINLYATVLMLGVLSNMGHLTLPPGLEVVGDPLVLMAAGFMYCVEFFADKIPGVDTGWDGLHTFIRIPAGAALAAGAVGDLSPAVELAAALTGASLAAGSHALKSGTRVLINTSPEPVTNWTASFSEDLLVIGGLWAALNHPLWFLAGLVLFILLLVWLLPKLWRAIKRVFAAIARFFRGSGSVNDSLTDTATRASGRELPPR</sequence>
<dbReference type="Pfam" id="PF13548">
    <property type="entry name" value="DUF4126"/>
    <property type="match status" value="1"/>
</dbReference>
<dbReference type="EMBL" id="FXWV01000003">
    <property type="protein sequence ID" value="SMR73260.1"/>
    <property type="molecule type" value="Genomic_DNA"/>
</dbReference>
<dbReference type="RefSeq" id="WP_239040336.1">
    <property type="nucleotide sequence ID" value="NZ_BAAAEY010000003.1"/>
</dbReference>
<keyword evidence="4" id="KW-1185">Reference proteome</keyword>
<feature type="transmembrane region" description="Helical" evidence="1">
    <location>
        <begin position="164"/>
        <end position="181"/>
    </location>
</feature>
<keyword evidence="1" id="KW-0472">Membrane</keyword>
<evidence type="ECO:0000313" key="3">
    <source>
        <dbReference type="EMBL" id="SMR73260.1"/>
    </source>
</evidence>
<keyword evidence="1" id="KW-0812">Transmembrane</keyword>
<name>A0ABY1RYG3_9GAMM</name>
<gene>
    <name evidence="3" type="ORF">SAMN04487964_103203</name>
</gene>
<feature type="transmembrane region" description="Helical" evidence="1">
    <location>
        <begin position="12"/>
        <end position="35"/>
    </location>
</feature>
<evidence type="ECO:0000313" key="4">
    <source>
        <dbReference type="Proteomes" id="UP001159257"/>
    </source>
</evidence>
<organism evidence="3 4">
    <name type="scientific">Marinobacterium sediminicola</name>
    <dbReference type="NCBI Taxonomy" id="518898"/>
    <lineage>
        <taxon>Bacteria</taxon>
        <taxon>Pseudomonadati</taxon>
        <taxon>Pseudomonadota</taxon>
        <taxon>Gammaproteobacteria</taxon>
        <taxon>Oceanospirillales</taxon>
        <taxon>Oceanospirillaceae</taxon>
        <taxon>Marinobacterium</taxon>
    </lineage>
</organism>
<dbReference type="Proteomes" id="UP001159257">
    <property type="component" value="Unassembled WGS sequence"/>
</dbReference>
<reference evidence="3 4" key="1">
    <citation type="submission" date="2017-05" db="EMBL/GenBank/DDBJ databases">
        <authorList>
            <person name="Varghese N."/>
            <person name="Submissions S."/>
        </authorList>
    </citation>
    <scope>NUCLEOTIDE SEQUENCE [LARGE SCALE GENOMIC DNA]</scope>
    <source>
        <strain evidence="3 4">CGMCC 1.7287</strain>
    </source>
</reference>
<evidence type="ECO:0000256" key="1">
    <source>
        <dbReference type="SAM" id="Phobius"/>
    </source>
</evidence>